<sequence>MRLRSLATAVATLSAVVALAPTASAAPTYRPADAAAGWLARQMADGDHFEVDFGGTLYPDAGLTIDAILAFASAKTANGHGAAALTWLAQPATLNGYIGSGGEAYAGATAKAALAAQVRGANPASFGGVDLIARLNTLLTPSGRFSDQSAFGDYSNAFTQSLAVIVLDRTAAGAPASAVDFTANAQCPDGGYPISYGVTPCASDTDATAMVAQALIATGRHTDANEALNWLRSKQQSGGGLAFGDGSGAPNTNTTGLAGQAFRAGGKLVPATKAGLYVLSLRVTCAGAADQRGAIAYDATGFDQSTAPRATAQAILGLPGTPLATLTSAGSSADADTLAC</sequence>
<reference evidence="3" key="1">
    <citation type="journal article" date="2019" name="Int. J. Syst. Evol. Microbiol.">
        <title>The Global Catalogue of Microorganisms (GCM) 10K type strain sequencing project: providing services to taxonomists for standard genome sequencing and annotation.</title>
        <authorList>
            <consortium name="The Broad Institute Genomics Platform"/>
            <consortium name="The Broad Institute Genome Sequencing Center for Infectious Disease"/>
            <person name="Wu L."/>
            <person name="Ma J."/>
        </authorList>
    </citation>
    <scope>NUCLEOTIDE SEQUENCE [LARGE SCALE GENOMIC DNA]</scope>
    <source>
        <strain evidence="3">CCUG 59778</strain>
    </source>
</reference>
<name>A0ABW0EGM9_9PSEU</name>
<feature type="chain" id="PRO_5045142055" evidence="1">
    <location>
        <begin position="26"/>
        <end position="340"/>
    </location>
</feature>
<keyword evidence="1" id="KW-0732">Signal</keyword>
<evidence type="ECO:0000256" key="1">
    <source>
        <dbReference type="SAM" id="SignalP"/>
    </source>
</evidence>
<comment type="caution">
    <text evidence="2">The sequence shown here is derived from an EMBL/GenBank/DDBJ whole genome shotgun (WGS) entry which is preliminary data.</text>
</comment>
<dbReference type="InterPro" id="IPR008930">
    <property type="entry name" value="Terpenoid_cyclase/PrenylTrfase"/>
</dbReference>
<evidence type="ECO:0000313" key="3">
    <source>
        <dbReference type="Proteomes" id="UP001596157"/>
    </source>
</evidence>
<dbReference type="Proteomes" id="UP001596157">
    <property type="component" value="Unassembled WGS sequence"/>
</dbReference>
<keyword evidence="3" id="KW-1185">Reference proteome</keyword>
<dbReference type="SUPFAM" id="SSF48239">
    <property type="entry name" value="Terpenoid cyclases/Protein prenyltransferases"/>
    <property type="match status" value="1"/>
</dbReference>
<gene>
    <name evidence="2" type="ORF">ACFPM7_05695</name>
</gene>
<organism evidence="2 3">
    <name type="scientific">Actinokineospora guangxiensis</name>
    <dbReference type="NCBI Taxonomy" id="1490288"/>
    <lineage>
        <taxon>Bacteria</taxon>
        <taxon>Bacillati</taxon>
        <taxon>Actinomycetota</taxon>
        <taxon>Actinomycetes</taxon>
        <taxon>Pseudonocardiales</taxon>
        <taxon>Pseudonocardiaceae</taxon>
        <taxon>Actinokineospora</taxon>
    </lineage>
</organism>
<dbReference type="EMBL" id="JBHSKF010000002">
    <property type="protein sequence ID" value="MFC5286538.1"/>
    <property type="molecule type" value="Genomic_DNA"/>
</dbReference>
<accession>A0ABW0EGM9</accession>
<proteinExistence type="predicted"/>
<dbReference type="RefSeq" id="WP_378244561.1">
    <property type="nucleotide sequence ID" value="NZ_JBHSKF010000002.1"/>
</dbReference>
<evidence type="ECO:0000313" key="2">
    <source>
        <dbReference type="EMBL" id="MFC5286538.1"/>
    </source>
</evidence>
<protein>
    <submittedName>
        <fullName evidence="2">Peptidase</fullName>
    </submittedName>
</protein>
<feature type="signal peptide" evidence="1">
    <location>
        <begin position="1"/>
        <end position="25"/>
    </location>
</feature>
<dbReference type="Gene3D" id="1.50.10.20">
    <property type="match status" value="1"/>
</dbReference>